<evidence type="ECO:0000256" key="1">
    <source>
        <dbReference type="SAM" id="SignalP"/>
    </source>
</evidence>
<organism evidence="2 3">
    <name type="scientific">Novosphingobium chloroacetimidivorans</name>
    <dbReference type="NCBI Taxonomy" id="1428314"/>
    <lineage>
        <taxon>Bacteria</taxon>
        <taxon>Pseudomonadati</taxon>
        <taxon>Pseudomonadota</taxon>
        <taxon>Alphaproteobacteria</taxon>
        <taxon>Sphingomonadales</taxon>
        <taxon>Sphingomonadaceae</taxon>
        <taxon>Novosphingobium</taxon>
    </lineage>
</organism>
<evidence type="ECO:0000313" key="2">
    <source>
        <dbReference type="EMBL" id="MBB4859659.1"/>
    </source>
</evidence>
<keyword evidence="1" id="KW-0732">Signal</keyword>
<sequence>MGLAFGPLLLSVSAVAQTLSIVTEPPVGAEATVAPGEGVYSFSRLYTIDGARLTADSGPGSYLRGRSVAAGTQLVPVATKSTYKGCVPAQGTFDPAGPCFMDDDGDGKFDRQATNDYNVAQKLIAPVPYEKAAISIAREDAIKRVILYQGASGDSLRFSYREFNFDLARPAFTEEITVPREAFPAMVRIKNVQIEVLGVSGMGLRYRLVKVVV</sequence>
<dbReference type="RefSeq" id="WP_184246974.1">
    <property type="nucleotide sequence ID" value="NZ_JACHLR010000013.1"/>
</dbReference>
<reference evidence="2 3" key="1">
    <citation type="submission" date="2020-08" db="EMBL/GenBank/DDBJ databases">
        <title>Functional genomics of gut bacteria from endangered species of beetles.</title>
        <authorList>
            <person name="Carlos-Shanley C."/>
        </authorList>
    </citation>
    <scope>NUCLEOTIDE SEQUENCE [LARGE SCALE GENOMIC DNA]</scope>
    <source>
        <strain evidence="2 3">S00245</strain>
    </source>
</reference>
<gene>
    <name evidence="2" type="ORF">HNO88_002988</name>
</gene>
<evidence type="ECO:0000313" key="3">
    <source>
        <dbReference type="Proteomes" id="UP000555448"/>
    </source>
</evidence>
<protein>
    <submittedName>
        <fullName evidence="2">Uncharacterized protein</fullName>
    </submittedName>
</protein>
<feature type="signal peptide" evidence="1">
    <location>
        <begin position="1"/>
        <end position="16"/>
    </location>
</feature>
<dbReference type="AlphaFoldDB" id="A0A7W7KCB4"/>
<dbReference type="EMBL" id="JACHLR010000013">
    <property type="protein sequence ID" value="MBB4859659.1"/>
    <property type="molecule type" value="Genomic_DNA"/>
</dbReference>
<accession>A0A7W7KCB4</accession>
<proteinExistence type="predicted"/>
<comment type="caution">
    <text evidence="2">The sequence shown here is derived from an EMBL/GenBank/DDBJ whole genome shotgun (WGS) entry which is preliminary data.</text>
</comment>
<feature type="chain" id="PRO_5030546765" evidence="1">
    <location>
        <begin position="17"/>
        <end position="213"/>
    </location>
</feature>
<dbReference type="Proteomes" id="UP000555448">
    <property type="component" value="Unassembled WGS sequence"/>
</dbReference>
<name>A0A7W7KCB4_9SPHN</name>
<keyword evidence="3" id="KW-1185">Reference proteome</keyword>